<keyword evidence="2" id="KW-1003">Cell membrane</keyword>
<feature type="transmembrane region" description="Helical" evidence="6">
    <location>
        <begin position="280"/>
        <end position="300"/>
    </location>
</feature>
<evidence type="ECO:0000256" key="6">
    <source>
        <dbReference type="SAM" id="Phobius"/>
    </source>
</evidence>
<reference evidence="7 8" key="1">
    <citation type="journal article" date="2016" name="Nat. Commun.">
        <title>Thousands of microbial genomes shed light on interconnected biogeochemical processes in an aquifer system.</title>
        <authorList>
            <person name="Anantharaman K."/>
            <person name="Brown C.T."/>
            <person name="Hug L.A."/>
            <person name="Sharon I."/>
            <person name="Castelle C.J."/>
            <person name="Probst A.J."/>
            <person name="Thomas B.C."/>
            <person name="Singh A."/>
            <person name="Wilkins M.J."/>
            <person name="Karaoz U."/>
            <person name="Brodie E.L."/>
            <person name="Williams K.H."/>
            <person name="Hubbard S.S."/>
            <person name="Banfield J.F."/>
        </authorList>
    </citation>
    <scope>NUCLEOTIDE SEQUENCE [LARGE SCALE GENOMIC DNA]</scope>
</reference>
<dbReference type="EMBL" id="MGJT01000006">
    <property type="protein sequence ID" value="OGN13461.1"/>
    <property type="molecule type" value="Genomic_DNA"/>
</dbReference>
<keyword evidence="5 6" id="KW-0472">Membrane</keyword>
<evidence type="ECO:0000313" key="7">
    <source>
        <dbReference type="EMBL" id="OGN13461.1"/>
    </source>
</evidence>
<dbReference type="GO" id="GO:0005886">
    <property type="term" value="C:plasma membrane"/>
    <property type="evidence" value="ECO:0007669"/>
    <property type="project" value="UniProtKB-SubCell"/>
</dbReference>
<comment type="subcellular location">
    <subcellularLocation>
        <location evidence="1">Cell membrane</location>
        <topology evidence="1">Multi-pass membrane protein</topology>
    </subcellularLocation>
</comment>
<organism evidence="7 8">
    <name type="scientific">Candidatus Yanofskybacteria bacterium RIFCSPHIGHO2_02_FULL_43_15c</name>
    <dbReference type="NCBI Taxonomy" id="1802679"/>
    <lineage>
        <taxon>Bacteria</taxon>
        <taxon>Candidatus Yanofskyibacteriota</taxon>
    </lineage>
</organism>
<proteinExistence type="predicted"/>
<feature type="transmembrane region" description="Helical" evidence="6">
    <location>
        <begin position="54"/>
        <end position="77"/>
    </location>
</feature>
<keyword evidence="4 6" id="KW-1133">Transmembrane helix</keyword>
<feature type="transmembrane region" description="Helical" evidence="6">
    <location>
        <begin position="181"/>
        <end position="212"/>
    </location>
</feature>
<feature type="transmembrane region" description="Helical" evidence="6">
    <location>
        <begin position="386"/>
        <end position="406"/>
    </location>
</feature>
<accession>A0A1F8FKB8</accession>
<feature type="transmembrane region" description="Helical" evidence="6">
    <location>
        <begin position="27"/>
        <end position="47"/>
    </location>
</feature>
<gene>
    <name evidence="7" type="ORF">A3C71_00240</name>
</gene>
<dbReference type="AlphaFoldDB" id="A0A1F8FKB8"/>
<feature type="transmembrane region" description="Helical" evidence="6">
    <location>
        <begin position="320"/>
        <end position="343"/>
    </location>
</feature>
<evidence type="ECO:0000256" key="2">
    <source>
        <dbReference type="ARBA" id="ARBA00022475"/>
    </source>
</evidence>
<name>A0A1F8FKB8_9BACT</name>
<evidence type="ECO:0008006" key="9">
    <source>
        <dbReference type="Google" id="ProtNLM"/>
    </source>
</evidence>
<evidence type="ECO:0000256" key="5">
    <source>
        <dbReference type="ARBA" id="ARBA00023136"/>
    </source>
</evidence>
<feature type="transmembrane region" description="Helical" evidence="6">
    <location>
        <begin position="97"/>
        <end position="118"/>
    </location>
</feature>
<dbReference type="PANTHER" id="PTHR30250">
    <property type="entry name" value="PST FAMILY PREDICTED COLANIC ACID TRANSPORTER"/>
    <property type="match status" value="1"/>
</dbReference>
<dbReference type="InterPro" id="IPR002797">
    <property type="entry name" value="Polysacc_synth"/>
</dbReference>
<comment type="caution">
    <text evidence="7">The sequence shown here is derived from an EMBL/GenBank/DDBJ whole genome shotgun (WGS) entry which is preliminary data.</text>
</comment>
<evidence type="ECO:0000256" key="3">
    <source>
        <dbReference type="ARBA" id="ARBA00022692"/>
    </source>
</evidence>
<feature type="transmembrane region" description="Helical" evidence="6">
    <location>
        <begin position="355"/>
        <end position="374"/>
    </location>
</feature>
<dbReference type="InterPro" id="IPR050833">
    <property type="entry name" value="Poly_Biosynth_Transport"/>
</dbReference>
<feature type="transmembrane region" description="Helical" evidence="6">
    <location>
        <begin position="130"/>
        <end position="151"/>
    </location>
</feature>
<evidence type="ECO:0000313" key="8">
    <source>
        <dbReference type="Proteomes" id="UP000178197"/>
    </source>
</evidence>
<dbReference type="PANTHER" id="PTHR30250:SF11">
    <property type="entry name" value="O-ANTIGEN TRANSPORTER-RELATED"/>
    <property type="match status" value="1"/>
</dbReference>
<keyword evidence="3 6" id="KW-0812">Transmembrane</keyword>
<evidence type="ECO:0000256" key="1">
    <source>
        <dbReference type="ARBA" id="ARBA00004651"/>
    </source>
</evidence>
<protein>
    <recommendedName>
        <fullName evidence="9">Polysaccharide biosynthesis protein C-terminal domain-containing protein</fullName>
    </recommendedName>
</protein>
<dbReference type="Proteomes" id="UP000178197">
    <property type="component" value="Unassembled WGS sequence"/>
</dbReference>
<dbReference type="Pfam" id="PF01943">
    <property type="entry name" value="Polysacc_synt"/>
    <property type="match status" value="1"/>
</dbReference>
<sequence length="439" mass="48272">MSPSFLKEKFIYFCQHWFVRRAVTLQAGSFAGSVLQAGIGVVIARLLQPELFGIYALALGMASMTTLIIGMGIQEAVSSLLGRAYAQNDKNEIENVLGFMLKITFLAAMVVLVISAFLPSIAGRLYGSSLVGIYAVIVVVAVIFSSLFYTVSYSSFQVLGRIKSLSILIISDQILRYGLSLVLVIAGLGVAGAISGQLAGAIVVFIFSFLFYKKVSREEALFPGLRRLMVATKKADLKKYFRFTFWVALDRNMGNVYMALPVILTGIYVTSSEIAFFKLAFGYISLVLSLLGPISVLLNVEFPKIQIEDKERLYLNFRKVSFYSLGLSTLLTIGAIIVSPLAFKILYGVNFLPSVKYVVGLLIYGAFMGIGVGLGPMWRATNKVKVSILINSLILAVGIPLGLWLIKHYGLWGSVIMVTLWFTASHLVSFLYLIKKLKR</sequence>
<evidence type="ECO:0000256" key="4">
    <source>
        <dbReference type="ARBA" id="ARBA00022989"/>
    </source>
</evidence>
<feature type="transmembrane region" description="Helical" evidence="6">
    <location>
        <begin position="243"/>
        <end position="268"/>
    </location>
</feature>
<feature type="transmembrane region" description="Helical" evidence="6">
    <location>
        <begin position="412"/>
        <end position="434"/>
    </location>
</feature>